<dbReference type="Proteomes" id="UP000785625">
    <property type="component" value="Unassembled WGS sequence"/>
</dbReference>
<dbReference type="EMBL" id="JACJKU010000001">
    <property type="protein sequence ID" value="MBM6939924.1"/>
    <property type="molecule type" value="Genomic_DNA"/>
</dbReference>
<feature type="domain" description="Helicase Helix-turn-helix" evidence="1">
    <location>
        <begin position="249"/>
        <end position="305"/>
    </location>
</feature>
<name>A0ABS2GXQ8_9LACO</name>
<protein>
    <submittedName>
        <fullName evidence="2">Helix-turn-helix domain-containing protein</fullName>
    </submittedName>
</protein>
<accession>A0ABS2GXQ8</accession>
<proteinExistence type="predicted"/>
<dbReference type="Pfam" id="PF14493">
    <property type="entry name" value="HTH_40"/>
    <property type="match status" value="1"/>
</dbReference>
<dbReference type="InterPro" id="IPR029491">
    <property type="entry name" value="Helicase_HTH"/>
</dbReference>
<sequence length="342" mass="40216">MNNYLFMLFTEHPRRYRVIENTIRNKRTQATLFWALNYQILNWLGSADHMTRNEFDAWMHHQQEQGLLMVQDDCAWLTKSGVHHKQRILKNYYQPRFDRWTWLVNTKKYSERFLLAIQAISELSFYNRNYVPLGISITEMSVVRNWLTRPGLISTVHKELLSIGEYLSSTDNQLAVLFAHTLLGHEMSGWTDTQAANELEVTSEEVMIMLRDIWLGIASYLAGHPQSNLGQLMNSLLNSTPISNSAWRTVREFQRGVPIPKISHVRHLKISTVREHLLEAAIIIPQSIDWQRLLTANKIKAVQSHHRGPVSEWQFTRSTNQPADDFFYFRLVQIWELHHQHE</sequence>
<organism evidence="2 3">
    <name type="scientific">Limosilactobacillus coleohominis</name>
    <dbReference type="NCBI Taxonomy" id="181675"/>
    <lineage>
        <taxon>Bacteria</taxon>
        <taxon>Bacillati</taxon>
        <taxon>Bacillota</taxon>
        <taxon>Bacilli</taxon>
        <taxon>Lactobacillales</taxon>
        <taxon>Lactobacillaceae</taxon>
        <taxon>Limosilactobacillus</taxon>
    </lineage>
</organism>
<keyword evidence="3" id="KW-1185">Reference proteome</keyword>
<gene>
    <name evidence="2" type="ORF">H5975_00210</name>
</gene>
<dbReference type="RefSeq" id="WP_204784392.1">
    <property type="nucleotide sequence ID" value="NZ_JACJKU010000001.1"/>
</dbReference>
<reference evidence="2 3" key="1">
    <citation type="journal article" date="2021" name="Sci. Rep.">
        <title>The distribution of antibiotic resistance genes in chicken gut microbiota commensals.</title>
        <authorList>
            <person name="Juricova H."/>
            <person name="Matiasovicova J."/>
            <person name="Kubasova T."/>
            <person name="Cejkova D."/>
            <person name="Rychlik I."/>
        </authorList>
    </citation>
    <scope>NUCLEOTIDE SEQUENCE [LARGE SCALE GENOMIC DNA]</scope>
    <source>
        <strain evidence="2 3">An574</strain>
    </source>
</reference>
<evidence type="ECO:0000313" key="3">
    <source>
        <dbReference type="Proteomes" id="UP000785625"/>
    </source>
</evidence>
<comment type="caution">
    <text evidence="2">The sequence shown here is derived from an EMBL/GenBank/DDBJ whole genome shotgun (WGS) entry which is preliminary data.</text>
</comment>
<evidence type="ECO:0000259" key="1">
    <source>
        <dbReference type="Pfam" id="PF14493"/>
    </source>
</evidence>
<evidence type="ECO:0000313" key="2">
    <source>
        <dbReference type="EMBL" id="MBM6939924.1"/>
    </source>
</evidence>